<comment type="caution">
    <text evidence="2">The sequence shown here is derived from an EMBL/GenBank/DDBJ whole genome shotgun (WGS) entry which is preliminary data.</text>
</comment>
<dbReference type="EMBL" id="JACGWO010000011">
    <property type="protein sequence ID" value="KAK4415929.1"/>
    <property type="molecule type" value="Genomic_DNA"/>
</dbReference>
<reference evidence="2" key="1">
    <citation type="submission" date="2020-06" db="EMBL/GenBank/DDBJ databases">
        <authorList>
            <person name="Li T."/>
            <person name="Hu X."/>
            <person name="Zhang T."/>
            <person name="Song X."/>
            <person name="Zhang H."/>
            <person name="Dai N."/>
            <person name="Sheng W."/>
            <person name="Hou X."/>
            <person name="Wei L."/>
        </authorList>
    </citation>
    <scope>NUCLEOTIDE SEQUENCE</scope>
    <source>
        <strain evidence="2">3651</strain>
        <tissue evidence="2">Leaf</tissue>
    </source>
</reference>
<evidence type="ECO:0000256" key="1">
    <source>
        <dbReference type="SAM" id="Coils"/>
    </source>
</evidence>
<evidence type="ECO:0000313" key="3">
    <source>
        <dbReference type="Proteomes" id="UP001293254"/>
    </source>
</evidence>
<gene>
    <name evidence="2" type="ORF">Salat_2700300</name>
</gene>
<dbReference type="Proteomes" id="UP001293254">
    <property type="component" value="Unassembled WGS sequence"/>
</dbReference>
<organism evidence="2 3">
    <name type="scientific">Sesamum alatum</name>
    <dbReference type="NCBI Taxonomy" id="300844"/>
    <lineage>
        <taxon>Eukaryota</taxon>
        <taxon>Viridiplantae</taxon>
        <taxon>Streptophyta</taxon>
        <taxon>Embryophyta</taxon>
        <taxon>Tracheophyta</taxon>
        <taxon>Spermatophyta</taxon>
        <taxon>Magnoliopsida</taxon>
        <taxon>eudicotyledons</taxon>
        <taxon>Gunneridae</taxon>
        <taxon>Pentapetalae</taxon>
        <taxon>asterids</taxon>
        <taxon>lamiids</taxon>
        <taxon>Lamiales</taxon>
        <taxon>Pedaliaceae</taxon>
        <taxon>Sesamum</taxon>
    </lineage>
</organism>
<feature type="coiled-coil region" evidence="1">
    <location>
        <begin position="6"/>
        <end position="61"/>
    </location>
</feature>
<proteinExistence type="predicted"/>
<accession>A0AAE1XPY7</accession>
<keyword evidence="3" id="KW-1185">Reference proteome</keyword>
<keyword evidence="1" id="KW-0175">Coiled coil</keyword>
<sequence length="174" mass="19110">MFRNDKAVAEQQIQNLQQNLSNAQTNEKEAIEAKVALDVRVAELEAKVSDLEAQATVEENKHVVADALESGSTGGFSAGCFAARDFLKAPAFKMAIDIQSVIFLNEGFDTCISQVHHLRGFVDGFDQSRLEPSLDATLQPYPEENVPKVAEHDEFEAQIAEVERPPLAPSISRL</sequence>
<evidence type="ECO:0000313" key="2">
    <source>
        <dbReference type="EMBL" id="KAK4415929.1"/>
    </source>
</evidence>
<protein>
    <submittedName>
        <fullName evidence="2">Uncharacterized protein</fullName>
    </submittedName>
</protein>
<name>A0AAE1XPY7_9LAMI</name>
<reference evidence="2" key="2">
    <citation type="journal article" date="2024" name="Plant">
        <title>Genomic evolution and insights into agronomic trait innovations of Sesamum species.</title>
        <authorList>
            <person name="Miao H."/>
            <person name="Wang L."/>
            <person name="Qu L."/>
            <person name="Liu H."/>
            <person name="Sun Y."/>
            <person name="Le M."/>
            <person name="Wang Q."/>
            <person name="Wei S."/>
            <person name="Zheng Y."/>
            <person name="Lin W."/>
            <person name="Duan Y."/>
            <person name="Cao H."/>
            <person name="Xiong S."/>
            <person name="Wang X."/>
            <person name="Wei L."/>
            <person name="Li C."/>
            <person name="Ma Q."/>
            <person name="Ju M."/>
            <person name="Zhao R."/>
            <person name="Li G."/>
            <person name="Mu C."/>
            <person name="Tian Q."/>
            <person name="Mei H."/>
            <person name="Zhang T."/>
            <person name="Gao T."/>
            <person name="Zhang H."/>
        </authorList>
    </citation>
    <scope>NUCLEOTIDE SEQUENCE</scope>
    <source>
        <strain evidence="2">3651</strain>
    </source>
</reference>
<dbReference type="AlphaFoldDB" id="A0AAE1XPY7"/>